<comment type="caution">
    <text evidence="1">The sequence shown here is derived from an EMBL/GenBank/DDBJ whole genome shotgun (WGS) entry which is preliminary data.</text>
</comment>
<protein>
    <submittedName>
        <fullName evidence="1">Uncharacterized protein</fullName>
    </submittedName>
</protein>
<sequence>MSSFSPLLLSFGELPIITYNVTISYITPTPPTTSLPTSTTIPPQNLRLRLCTRSLLLEPITTKITKPSPSGFPSSLPVNALLCIPLKDVTSIVESPPPSNKLTVKCRAHRHLHPPGGGGMHPVREHQQEAYGITVEIR</sequence>
<dbReference type="AlphaFoldDB" id="A0A9W7E9L3"/>
<evidence type="ECO:0000313" key="1">
    <source>
        <dbReference type="EMBL" id="GMH70548.1"/>
    </source>
</evidence>
<dbReference type="EMBL" id="BRXZ01001410">
    <property type="protein sequence ID" value="GMH70548.1"/>
    <property type="molecule type" value="Genomic_DNA"/>
</dbReference>
<organism evidence="1 2">
    <name type="scientific">Triparma retinervis</name>
    <dbReference type="NCBI Taxonomy" id="2557542"/>
    <lineage>
        <taxon>Eukaryota</taxon>
        <taxon>Sar</taxon>
        <taxon>Stramenopiles</taxon>
        <taxon>Ochrophyta</taxon>
        <taxon>Bolidophyceae</taxon>
        <taxon>Parmales</taxon>
        <taxon>Triparmaceae</taxon>
        <taxon>Triparma</taxon>
    </lineage>
</organism>
<reference evidence="1" key="1">
    <citation type="submission" date="2022-07" db="EMBL/GenBank/DDBJ databases">
        <title>Genome analysis of Parmales, a sister group of diatoms, reveals the evolutionary specialization of diatoms from phago-mixotrophs to photoautotrophs.</title>
        <authorList>
            <person name="Ban H."/>
            <person name="Sato S."/>
            <person name="Yoshikawa S."/>
            <person name="Kazumasa Y."/>
            <person name="Nakamura Y."/>
            <person name="Ichinomiya M."/>
            <person name="Saitoh K."/>
            <person name="Sato N."/>
            <person name="Blanc-Mathieu R."/>
            <person name="Endo H."/>
            <person name="Kuwata A."/>
            <person name="Ogata H."/>
        </authorList>
    </citation>
    <scope>NUCLEOTIDE SEQUENCE</scope>
</reference>
<accession>A0A9W7E9L3</accession>
<gene>
    <name evidence="1" type="ORF">TrRE_jg9043</name>
</gene>
<name>A0A9W7E9L3_9STRA</name>
<proteinExistence type="predicted"/>
<keyword evidence="2" id="KW-1185">Reference proteome</keyword>
<dbReference type="Proteomes" id="UP001165082">
    <property type="component" value="Unassembled WGS sequence"/>
</dbReference>
<evidence type="ECO:0000313" key="2">
    <source>
        <dbReference type="Proteomes" id="UP001165082"/>
    </source>
</evidence>